<evidence type="ECO:0000313" key="11">
    <source>
        <dbReference type="EMBL" id="GFY20569.1"/>
    </source>
</evidence>
<keyword evidence="4" id="KW-0540">Nuclease</keyword>
<keyword evidence="6" id="KW-0378">Hydrolase</keyword>
<keyword evidence="5" id="KW-0255">Endonuclease</keyword>
<evidence type="ECO:0000259" key="9">
    <source>
        <dbReference type="PROSITE" id="PS50158"/>
    </source>
</evidence>
<dbReference type="GO" id="GO:0015074">
    <property type="term" value="P:DNA integration"/>
    <property type="evidence" value="ECO:0007669"/>
    <property type="project" value="InterPro"/>
</dbReference>
<dbReference type="InterPro" id="IPR000477">
    <property type="entry name" value="RT_dom"/>
</dbReference>
<dbReference type="InterPro" id="IPR041588">
    <property type="entry name" value="Integrase_H2C2"/>
</dbReference>
<evidence type="ECO:0000256" key="6">
    <source>
        <dbReference type="ARBA" id="ARBA00022801"/>
    </source>
</evidence>
<dbReference type="Gene3D" id="1.20.120.20">
    <property type="entry name" value="Apolipoprotein"/>
    <property type="match status" value="1"/>
</dbReference>
<dbReference type="CDD" id="cd09274">
    <property type="entry name" value="RNase_HI_RT_Ty3"/>
    <property type="match status" value="1"/>
</dbReference>
<dbReference type="GO" id="GO:0004519">
    <property type="term" value="F:endonuclease activity"/>
    <property type="evidence" value="ECO:0007669"/>
    <property type="project" value="UniProtKB-KW"/>
</dbReference>
<dbReference type="Pfam" id="PF17921">
    <property type="entry name" value="Integrase_H2C2"/>
    <property type="match status" value="1"/>
</dbReference>
<keyword evidence="8" id="KW-0479">Metal-binding</keyword>
<dbReference type="GO" id="GO:0008270">
    <property type="term" value="F:zinc ion binding"/>
    <property type="evidence" value="ECO:0007669"/>
    <property type="project" value="UniProtKB-KW"/>
</dbReference>
<dbReference type="EMBL" id="BMAU01021355">
    <property type="protein sequence ID" value="GFY20569.1"/>
    <property type="molecule type" value="Genomic_DNA"/>
</dbReference>
<evidence type="ECO:0000256" key="4">
    <source>
        <dbReference type="ARBA" id="ARBA00022722"/>
    </source>
</evidence>
<dbReference type="InterPro" id="IPR054465">
    <property type="entry name" value="Integrase_p58-like_C"/>
</dbReference>
<dbReference type="Pfam" id="PF00078">
    <property type="entry name" value="RVT_1"/>
    <property type="match status" value="1"/>
</dbReference>
<feature type="domain" description="Integrase catalytic" evidence="10">
    <location>
        <begin position="1121"/>
        <end position="1280"/>
    </location>
</feature>
<dbReference type="SUPFAM" id="SSF50630">
    <property type="entry name" value="Acid proteases"/>
    <property type="match status" value="1"/>
</dbReference>
<dbReference type="Gene3D" id="1.10.340.70">
    <property type="match status" value="1"/>
</dbReference>
<evidence type="ECO:0000256" key="7">
    <source>
        <dbReference type="ARBA" id="ARBA00022918"/>
    </source>
</evidence>
<evidence type="ECO:0000313" key="12">
    <source>
        <dbReference type="Proteomes" id="UP000887159"/>
    </source>
</evidence>
<dbReference type="SMART" id="SM00343">
    <property type="entry name" value="ZnF_C2HC"/>
    <property type="match status" value="1"/>
</dbReference>
<dbReference type="InterPro" id="IPR036397">
    <property type="entry name" value="RNaseH_sf"/>
</dbReference>
<keyword evidence="8" id="KW-0863">Zinc-finger</keyword>
<keyword evidence="7" id="KW-0695">RNA-directed DNA polymerase</keyword>
<dbReference type="PROSITE" id="PS50994">
    <property type="entry name" value="INTEGRASE"/>
    <property type="match status" value="1"/>
</dbReference>
<dbReference type="CDD" id="cd01647">
    <property type="entry name" value="RT_LTR"/>
    <property type="match status" value="1"/>
</dbReference>
<dbReference type="SUPFAM" id="SSF58113">
    <property type="entry name" value="Apolipoprotein A-I"/>
    <property type="match status" value="1"/>
</dbReference>
<dbReference type="InterPro" id="IPR043128">
    <property type="entry name" value="Rev_trsase/Diguanyl_cyclase"/>
</dbReference>
<dbReference type="InterPro" id="IPR036875">
    <property type="entry name" value="Znf_CCHC_sf"/>
</dbReference>
<evidence type="ECO:0000256" key="5">
    <source>
        <dbReference type="ARBA" id="ARBA00022759"/>
    </source>
</evidence>
<comment type="caution">
    <text evidence="11">The sequence shown here is derived from an EMBL/GenBank/DDBJ whole genome shotgun (WGS) entry which is preliminary data.</text>
</comment>
<dbReference type="Proteomes" id="UP000887159">
    <property type="component" value="Unassembled WGS sequence"/>
</dbReference>
<dbReference type="PROSITE" id="PS50158">
    <property type="entry name" value="ZF_CCHC"/>
    <property type="match status" value="1"/>
</dbReference>
<dbReference type="FunFam" id="3.30.420.10:FF:000032">
    <property type="entry name" value="Retrovirus-related Pol polyprotein from transposon 297-like Protein"/>
    <property type="match status" value="1"/>
</dbReference>
<organism evidence="11 12">
    <name type="scientific">Trichonephila clavipes</name>
    <name type="common">Golden silk orbweaver</name>
    <name type="synonym">Nephila clavipes</name>
    <dbReference type="NCBI Taxonomy" id="2585209"/>
    <lineage>
        <taxon>Eukaryota</taxon>
        <taxon>Metazoa</taxon>
        <taxon>Ecdysozoa</taxon>
        <taxon>Arthropoda</taxon>
        <taxon>Chelicerata</taxon>
        <taxon>Arachnida</taxon>
        <taxon>Araneae</taxon>
        <taxon>Araneomorphae</taxon>
        <taxon>Entelegynae</taxon>
        <taxon>Araneoidea</taxon>
        <taxon>Nephilidae</taxon>
        <taxon>Trichonephila</taxon>
    </lineage>
</organism>
<keyword evidence="3" id="KW-0548">Nucleotidyltransferase</keyword>
<dbReference type="InterPro" id="IPR021109">
    <property type="entry name" value="Peptidase_aspartic_dom_sf"/>
</dbReference>
<protein>
    <recommendedName>
        <fullName evidence="1">RNA-directed DNA polymerase</fullName>
        <ecNumber evidence="1">2.7.7.49</ecNumber>
    </recommendedName>
</protein>
<dbReference type="GO" id="GO:0003964">
    <property type="term" value="F:RNA-directed DNA polymerase activity"/>
    <property type="evidence" value="ECO:0007669"/>
    <property type="project" value="UniProtKB-KW"/>
</dbReference>
<dbReference type="SUPFAM" id="SSF57756">
    <property type="entry name" value="Retrovirus zinc finger-like domains"/>
    <property type="match status" value="1"/>
</dbReference>
<evidence type="ECO:0000256" key="2">
    <source>
        <dbReference type="ARBA" id="ARBA00022679"/>
    </source>
</evidence>
<name>A0A8X6VNQ9_TRICX</name>
<dbReference type="FunFam" id="3.30.70.270:FF:000003">
    <property type="entry name" value="Transposon Ty3-G Gag-Pol polyprotein"/>
    <property type="match status" value="1"/>
</dbReference>
<dbReference type="FunFam" id="3.10.20.370:FF:000001">
    <property type="entry name" value="Retrovirus-related Pol polyprotein from transposon 17.6-like protein"/>
    <property type="match status" value="1"/>
</dbReference>
<dbReference type="Pfam" id="PF00665">
    <property type="entry name" value="rve"/>
    <property type="match status" value="1"/>
</dbReference>
<sequence length="1407" mass="161335">MPTTRAMEAQFQTLLEKLTEMKSDLTASMNANMGEMKSELTASMNANMGELNTKLTNVNEQISANKEELKSDLKGIGDKLTTMDKKFEEMEGRIESVEYKFENKFVDIENKFENKFEDMESKLEAKIFEKVEDVSISFRSDLEKLKQKVMTGQGDEFKFQAPYSKPSIKLSTYDGKSSWQVYKTQFSIVADANQWDSQTKACQLAASLRADAADILQTLPETQRLDFDALVNALELRFGEKCVKDYSRLQLKSRQQKVSETLQELATDVERLSHLAFSDCPTEVREVLALQHFIDGVRDPEIQKALRMADLKDLKGALVFAMKFEAAQQATRKDRHPIRAVNESDTSNSSVERLERQMRSFMNRVECLMSQKADGKKTLKCWTCGREGHLQRSCRARQGAETNSASRKEVSQCVYHSERSGSKIKRETYLDPAPRGATDRDGEKIDIHGKLKVKIKFGDTTYQHAVYVADIADPFILGLDFLKEHGFTLDFNKNELRSIHEEVTIFKIEHRTESIRQVTANENITIPPRTEIIVPGYIGNDVSFNSGLIGSAENKANGLLIASTLVDLSRKTIPKSSAERLFQEFEDVFSKNSSDIGHTTVTQHRIDTADHPPIKQHPRRLPFAKQEEVGTLLREMQENDIIEPSSSPWASPIVLVRKKDGSTRFCVDYRKLNDVTKKDSYPLPRIDDTLDTLSGHKWFSTLDLKSGYWQVEIHPEDREKQHSLPAKDYGSSKSCRGRTFEEHLQNIRKVLSKLSDANLKLNPSKCKFFQKEVNYLGHIISAEGVRTDPEKVSAVKNWKRPEKLPLTSSPILIYPQPDEPFILDTDASNESVGAVLSQEIDGQERVVAYWSKCLSKPERNYCVTRKELLAIVKAIEHFHHYLYGQKFLLRTDHASLTWLMNFRNTEGQVARWIQRLNEYYFDIRHRKGSSHGNADALSRRPCPENCRHCSRVETKDDYAIRQITTSTATPPDPWSDEKVREDQMADPDIKPLIEFMESSSNKPSWQDISAYSPTTKQYWALWNSLHLRNGVLYRKFESEDGKTFRWQLVLPRSRIPEVLKELHGSPTGGHFGVMKTLHRVRERFCWGKVRADVEQWCKSCDACSARKGPKIRSRGKLHRYNVGAPFERIAFDILGPLPRTASGNKYLLVVIDYFTKWPEVYPIPDQEAPTVAEAVVQHWISRYGVPLQLHSDQGRNFVSAVLKGVCELLGIDKTKTTPLHPQSDGMVERFNRTILNNLSLMVSKNQQDWDQKVPLFLLAYRSAVHETTGYSPSQMLFGRDLRLPCDLLFGRPPDTPSSPEEYVQNLQARFEDVHNLARERINLRTEKMKTRYDTKATGHQFKEGDKVWFYNPTRRKGLSPKLQSHWDGPYTILKIINDVVIRIRKSTNSKPRVVHYDRLAPYYGHNS</sequence>
<reference evidence="11" key="1">
    <citation type="submission" date="2020-08" db="EMBL/GenBank/DDBJ databases">
        <title>Multicomponent nature underlies the extraordinary mechanical properties of spider dragline silk.</title>
        <authorList>
            <person name="Kono N."/>
            <person name="Nakamura H."/>
            <person name="Mori M."/>
            <person name="Yoshida Y."/>
            <person name="Ohtoshi R."/>
            <person name="Malay A.D."/>
            <person name="Moran D.A.P."/>
            <person name="Tomita M."/>
            <person name="Numata K."/>
            <person name="Arakawa K."/>
        </authorList>
    </citation>
    <scope>NUCLEOTIDE SEQUENCE</scope>
</reference>
<evidence type="ECO:0000256" key="8">
    <source>
        <dbReference type="PROSITE-ProRule" id="PRU00047"/>
    </source>
</evidence>
<evidence type="ECO:0000256" key="1">
    <source>
        <dbReference type="ARBA" id="ARBA00012493"/>
    </source>
</evidence>
<dbReference type="Gene3D" id="3.30.420.10">
    <property type="entry name" value="Ribonuclease H-like superfamily/Ribonuclease H"/>
    <property type="match status" value="1"/>
</dbReference>
<keyword evidence="8" id="KW-0862">Zinc</keyword>
<dbReference type="InterPro" id="IPR043502">
    <property type="entry name" value="DNA/RNA_pol_sf"/>
</dbReference>
<keyword evidence="2" id="KW-0808">Transferase</keyword>
<dbReference type="Gene3D" id="3.10.10.10">
    <property type="entry name" value="HIV Type 1 Reverse Transcriptase, subunit A, domain 1"/>
    <property type="match status" value="1"/>
</dbReference>
<evidence type="ECO:0000256" key="3">
    <source>
        <dbReference type="ARBA" id="ARBA00022695"/>
    </source>
</evidence>
<dbReference type="PANTHER" id="PTHR37984">
    <property type="entry name" value="PROTEIN CBG26694"/>
    <property type="match status" value="1"/>
</dbReference>
<dbReference type="SUPFAM" id="SSF53098">
    <property type="entry name" value="Ribonuclease H-like"/>
    <property type="match status" value="1"/>
</dbReference>
<dbReference type="SUPFAM" id="SSF56672">
    <property type="entry name" value="DNA/RNA polymerases"/>
    <property type="match status" value="1"/>
</dbReference>
<feature type="domain" description="CCHC-type" evidence="9">
    <location>
        <begin position="380"/>
        <end position="395"/>
    </location>
</feature>
<proteinExistence type="predicted"/>
<dbReference type="InterPro" id="IPR001878">
    <property type="entry name" value="Znf_CCHC"/>
</dbReference>
<gene>
    <name evidence="11" type="primary">POL</name>
    <name evidence="11" type="ORF">TNCV_212011</name>
</gene>
<dbReference type="PANTHER" id="PTHR37984:SF5">
    <property type="entry name" value="PROTEIN NYNRIN-LIKE"/>
    <property type="match status" value="1"/>
</dbReference>
<dbReference type="InterPro" id="IPR041373">
    <property type="entry name" value="RT_RNaseH"/>
</dbReference>
<dbReference type="FunFam" id="1.10.340.70:FF:000001">
    <property type="entry name" value="Retrovirus-related Pol polyprotein from transposon gypsy-like Protein"/>
    <property type="match status" value="1"/>
</dbReference>
<dbReference type="Gene3D" id="2.40.70.10">
    <property type="entry name" value="Acid Proteases"/>
    <property type="match status" value="1"/>
</dbReference>
<dbReference type="GO" id="GO:0003676">
    <property type="term" value="F:nucleic acid binding"/>
    <property type="evidence" value="ECO:0007669"/>
    <property type="project" value="InterPro"/>
</dbReference>
<dbReference type="InterPro" id="IPR012337">
    <property type="entry name" value="RNaseH-like_sf"/>
</dbReference>
<dbReference type="Pfam" id="PF22938">
    <property type="entry name" value="Integrase_p58_C"/>
    <property type="match status" value="1"/>
</dbReference>
<dbReference type="InterPro" id="IPR001584">
    <property type="entry name" value="Integrase_cat-core"/>
</dbReference>
<keyword evidence="12" id="KW-1185">Reference proteome</keyword>
<dbReference type="Gene3D" id="3.30.70.270">
    <property type="match status" value="2"/>
</dbReference>
<dbReference type="EC" id="2.7.7.49" evidence="1"/>
<dbReference type="CDD" id="cd00303">
    <property type="entry name" value="retropepsin_like"/>
    <property type="match status" value="1"/>
</dbReference>
<dbReference type="Gene3D" id="3.10.20.370">
    <property type="match status" value="1"/>
</dbReference>
<accession>A0A8X6VNQ9</accession>
<dbReference type="GO" id="GO:0042575">
    <property type="term" value="C:DNA polymerase complex"/>
    <property type="evidence" value="ECO:0007669"/>
    <property type="project" value="UniProtKB-ARBA"/>
</dbReference>
<evidence type="ECO:0000259" key="10">
    <source>
        <dbReference type="PROSITE" id="PS50994"/>
    </source>
</evidence>
<dbReference type="FunFam" id="3.10.10.10:FF:000002">
    <property type="entry name" value="Retrovirus-related Pol polyprotein from transposon 17.6-like protein"/>
    <property type="match status" value="1"/>
</dbReference>
<dbReference type="InterPro" id="IPR050951">
    <property type="entry name" value="Retrovirus_Pol_polyprotein"/>
</dbReference>
<dbReference type="Pfam" id="PF17917">
    <property type="entry name" value="RT_RNaseH"/>
    <property type="match status" value="1"/>
</dbReference>
<dbReference type="GO" id="GO:0016787">
    <property type="term" value="F:hydrolase activity"/>
    <property type="evidence" value="ECO:0007669"/>
    <property type="project" value="UniProtKB-KW"/>
</dbReference>